<dbReference type="AlphaFoldDB" id="A0A484KKP7"/>
<protein>
    <submittedName>
        <fullName evidence="1">Uncharacterized protein</fullName>
    </submittedName>
</protein>
<evidence type="ECO:0000313" key="1">
    <source>
        <dbReference type="EMBL" id="VFQ63737.1"/>
    </source>
</evidence>
<reference evidence="1 2" key="1">
    <citation type="submission" date="2018-04" db="EMBL/GenBank/DDBJ databases">
        <authorList>
            <person name="Vogel A."/>
        </authorList>
    </citation>
    <scope>NUCLEOTIDE SEQUENCE [LARGE SCALE GENOMIC DNA]</scope>
</reference>
<dbReference type="EMBL" id="OOIL02000326">
    <property type="protein sequence ID" value="VFQ63737.1"/>
    <property type="molecule type" value="Genomic_DNA"/>
</dbReference>
<proteinExistence type="predicted"/>
<dbReference type="Proteomes" id="UP000595140">
    <property type="component" value="Unassembled WGS sequence"/>
</dbReference>
<gene>
    <name evidence="1" type="ORF">CCAM_LOCUS5513</name>
</gene>
<evidence type="ECO:0000313" key="2">
    <source>
        <dbReference type="Proteomes" id="UP000595140"/>
    </source>
</evidence>
<accession>A0A484KKP7</accession>
<keyword evidence="2" id="KW-1185">Reference proteome</keyword>
<sequence length="80" mass="9008">MILWCLMTKAECWLINEDCHVPKELPSNATSAHTSGRVKHEAKANMIQDVESWSSYQIVAGLWKLCGRGVVSSFFLIARL</sequence>
<name>A0A484KKP7_9ASTE</name>
<organism evidence="1 2">
    <name type="scientific">Cuscuta campestris</name>
    <dbReference type="NCBI Taxonomy" id="132261"/>
    <lineage>
        <taxon>Eukaryota</taxon>
        <taxon>Viridiplantae</taxon>
        <taxon>Streptophyta</taxon>
        <taxon>Embryophyta</taxon>
        <taxon>Tracheophyta</taxon>
        <taxon>Spermatophyta</taxon>
        <taxon>Magnoliopsida</taxon>
        <taxon>eudicotyledons</taxon>
        <taxon>Gunneridae</taxon>
        <taxon>Pentapetalae</taxon>
        <taxon>asterids</taxon>
        <taxon>lamiids</taxon>
        <taxon>Solanales</taxon>
        <taxon>Convolvulaceae</taxon>
        <taxon>Cuscuteae</taxon>
        <taxon>Cuscuta</taxon>
        <taxon>Cuscuta subgen. Grammica</taxon>
        <taxon>Cuscuta sect. Cleistogrammica</taxon>
    </lineage>
</organism>